<evidence type="ECO:0000256" key="4">
    <source>
        <dbReference type="ARBA" id="ARBA00022475"/>
    </source>
</evidence>
<dbReference type="GO" id="GO:0005886">
    <property type="term" value="C:plasma membrane"/>
    <property type="evidence" value="ECO:0007669"/>
    <property type="project" value="UniProtKB-SubCell"/>
</dbReference>
<dbReference type="SMART" id="SM00388">
    <property type="entry name" value="HisKA"/>
    <property type="match status" value="1"/>
</dbReference>
<keyword evidence="10" id="KW-0067">ATP-binding</keyword>
<dbReference type="SMART" id="SM00304">
    <property type="entry name" value="HAMP"/>
    <property type="match status" value="1"/>
</dbReference>
<dbReference type="SUPFAM" id="SSF47384">
    <property type="entry name" value="Homodimeric domain of signal transducing histidine kinase"/>
    <property type="match status" value="1"/>
</dbReference>
<dbReference type="Pfam" id="PF02518">
    <property type="entry name" value="HATPase_c"/>
    <property type="match status" value="1"/>
</dbReference>
<evidence type="ECO:0000256" key="2">
    <source>
        <dbReference type="ARBA" id="ARBA00004651"/>
    </source>
</evidence>
<keyword evidence="8" id="KW-0547">Nucleotide-binding</keyword>
<dbReference type="EC" id="2.7.13.3" evidence="3"/>
<dbReference type="InterPro" id="IPR036890">
    <property type="entry name" value="HATPase_C_sf"/>
</dbReference>
<dbReference type="FunFam" id="1.10.287.130:FF:000001">
    <property type="entry name" value="Two-component sensor histidine kinase"/>
    <property type="match status" value="1"/>
</dbReference>
<keyword evidence="5" id="KW-0597">Phosphoprotein</keyword>
<name>A0A174BYD7_9FIRM</name>
<feature type="domain" description="Histidine kinase" evidence="15">
    <location>
        <begin position="253"/>
        <end position="470"/>
    </location>
</feature>
<dbReference type="GO" id="GO:0000155">
    <property type="term" value="F:phosphorelay sensor kinase activity"/>
    <property type="evidence" value="ECO:0007669"/>
    <property type="project" value="InterPro"/>
</dbReference>
<dbReference type="CDD" id="cd00075">
    <property type="entry name" value="HATPase"/>
    <property type="match status" value="1"/>
</dbReference>
<dbReference type="EMBL" id="CYZP01000001">
    <property type="protein sequence ID" value="CUN44621.1"/>
    <property type="molecule type" value="Genomic_DNA"/>
</dbReference>
<dbReference type="CDD" id="cd06225">
    <property type="entry name" value="HAMP"/>
    <property type="match status" value="1"/>
</dbReference>
<dbReference type="SUPFAM" id="SSF158472">
    <property type="entry name" value="HAMP domain-like"/>
    <property type="match status" value="1"/>
</dbReference>
<evidence type="ECO:0000256" key="12">
    <source>
        <dbReference type="ARBA" id="ARBA00023012"/>
    </source>
</evidence>
<comment type="catalytic activity">
    <reaction evidence="1">
        <text>ATP + protein L-histidine = ADP + protein N-phospho-L-histidine.</text>
        <dbReference type="EC" id="2.7.13.3"/>
    </reaction>
</comment>
<proteinExistence type="predicted"/>
<dbReference type="EMBL" id="CYZA01000009">
    <property type="protein sequence ID" value="CUO06122.1"/>
    <property type="molecule type" value="Genomic_DNA"/>
</dbReference>
<reference evidence="19 20" key="1">
    <citation type="submission" date="2015-09" db="EMBL/GenBank/DDBJ databases">
        <authorList>
            <consortium name="Pathogen Informatics"/>
        </authorList>
    </citation>
    <scope>NUCLEOTIDE SEQUENCE [LARGE SCALE GENOMIC DNA]</scope>
    <source>
        <strain evidence="18 19">2789STDY5608838</strain>
        <strain evidence="17 20">2789STDY5834861</strain>
    </source>
</reference>
<feature type="transmembrane region" description="Helical" evidence="14">
    <location>
        <begin position="12"/>
        <end position="33"/>
    </location>
</feature>
<dbReference type="Gene3D" id="1.10.287.130">
    <property type="match status" value="1"/>
</dbReference>
<evidence type="ECO:0000256" key="5">
    <source>
        <dbReference type="ARBA" id="ARBA00022553"/>
    </source>
</evidence>
<sequence length="470" mass="53422">MKQHHLSTKFLRFYILIGILGFFLITLGGSYMVEKHLEHSLSAALYTEAHNIASNEAVKSNISSSTVDTLQEHLCAISDFQDAVLWIINSNGEIIVSTQKNIDVRDPIPLEEFDASKWGSNYYQIGKFYGFFKTDHLSVIAPITSDMETKGYVAIHYSMTNLYQSRSSILFIMQVIFLLCYAATSLLLWAYSHYIRKPLARIMKGASEYAGGNLAYKIDVTSDDEMGYLAKTLNYMSDELNKNGEYQRKFIANVSHDFRSPLTSIKGYVNAILDGTIPYEMQERYLKIIAFESERLEKLTRSLLTLNELDMKKRMMHIQRFDINDTIKNTAATFEGICTSRQIRLELLLSGHELYVRADMEQIQQVLYNLLDNAIKFSNDNSSVQIETTVKSGKVFVSVKDYGTGIPKESLGKIWDRFYKIDASRGKDRKGTGLGLSIVKEIINAHNQNIDVISTEGVGTEFIFTLEKTK</sequence>
<feature type="domain" description="HAMP" evidence="16">
    <location>
        <begin position="193"/>
        <end position="245"/>
    </location>
</feature>
<dbReference type="InterPro" id="IPR036097">
    <property type="entry name" value="HisK_dim/P_sf"/>
</dbReference>
<organism evidence="18 19">
    <name type="scientific">Blautia obeum</name>
    <dbReference type="NCBI Taxonomy" id="40520"/>
    <lineage>
        <taxon>Bacteria</taxon>
        <taxon>Bacillati</taxon>
        <taxon>Bacillota</taxon>
        <taxon>Clostridia</taxon>
        <taxon>Lachnospirales</taxon>
        <taxon>Lachnospiraceae</taxon>
        <taxon>Blautia</taxon>
    </lineage>
</organism>
<dbReference type="Pfam" id="PF00512">
    <property type="entry name" value="HisKA"/>
    <property type="match status" value="1"/>
</dbReference>
<evidence type="ECO:0000256" key="8">
    <source>
        <dbReference type="ARBA" id="ARBA00022741"/>
    </source>
</evidence>
<evidence type="ECO:0000256" key="13">
    <source>
        <dbReference type="ARBA" id="ARBA00023136"/>
    </source>
</evidence>
<dbReference type="InterPro" id="IPR003594">
    <property type="entry name" value="HATPase_dom"/>
</dbReference>
<dbReference type="PRINTS" id="PR00344">
    <property type="entry name" value="BCTRLSENSOR"/>
</dbReference>
<evidence type="ECO:0000256" key="10">
    <source>
        <dbReference type="ARBA" id="ARBA00022840"/>
    </source>
</evidence>
<evidence type="ECO:0000256" key="9">
    <source>
        <dbReference type="ARBA" id="ARBA00022777"/>
    </source>
</evidence>
<evidence type="ECO:0000256" key="14">
    <source>
        <dbReference type="SAM" id="Phobius"/>
    </source>
</evidence>
<keyword evidence="11 14" id="KW-1133">Transmembrane helix</keyword>
<evidence type="ECO:0000259" key="15">
    <source>
        <dbReference type="PROSITE" id="PS50109"/>
    </source>
</evidence>
<dbReference type="InterPro" id="IPR003661">
    <property type="entry name" value="HisK_dim/P_dom"/>
</dbReference>
<evidence type="ECO:0000256" key="1">
    <source>
        <dbReference type="ARBA" id="ARBA00000085"/>
    </source>
</evidence>
<evidence type="ECO:0000313" key="18">
    <source>
        <dbReference type="EMBL" id="CUO06122.1"/>
    </source>
</evidence>
<keyword evidence="9" id="KW-0418">Kinase</keyword>
<accession>A0A174BYD7</accession>
<evidence type="ECO:0000256" key="3">
    <source>
        <dbReference type="ARBA" id="ARBA00012438"/>
    </source>
</evidence>
<evidence type="ECO:0000256" key="6">
    <source>
        <dbReference type="ARBA" id="ARBA00022679"/>
    </source>
</evidence>
<dbReference type="GeneID" id="75077916"/>
<evidence type="ECO:0000313" key="17">
    <source>
        <dbReference type="EMBL" id="CUN44621.1"/>
    </source>
</evidence>
<evidence type="ECO:0000313" key="19">
    <source>
        <dbReference type="Proteomes" id="UP000095447"/>
    </source>
</evidence>
<dbReference type="InterPro" id="IPR003660">
    <property type="entry name" value="HAMP_dom"/>
</dbReference>
<evidence type="ECO:0000256" key="11">
    <source>
        <dbReference type="ARBA" id="ARBA00022989"/>
    </source>
</evidence>
<evidence type="ECO:0000259" key="16">
    <source>
        <dbReference type="PROSITE" id="PS50885"/>
    </source>
</evidence>
<keyword evidence="12" id="KW-0902">Two-component regulatory system</keyword>
<protein>
    <recommendedName>
        <fullName evidence="3">histidine kinase</fullName>
        <ecNumber evidence="3">2.7.13.3</ecNumber>
    </recommendedName>
</protein>
<evidence type="ECO:0000313" key="20">
    <source>
        <dbReference type="Proteomes" id="UP000095645"/>
    </source>
</evidence>
<comment type="subcellular location">
    <subcellularLocation>
        <location evidence="2">Cell membrane</location>
        <topology evidence="2">Multi-pass membrane protein</topology>
    </subcellularLocation>
</comment>
<dbReference type="FunFam" id="3.30.565.10:FF:000006">
    <property type="entry name" value="Sensor histidine kinase WalK"/>
    <property type="match status" value="1"/>
</dbReference>
<dbReference type="Gene3D" id="3.30.565.10">
    <property type="entry name" value="Histidine kinase-like ATPase, C-terminal domain"/>
    <property type="match status" value="1"/>
</dbReference>
<dbReference type="InterPro" id="IPR050398">
    <property type="entry name" value="HssS/ArlS-like"/>
</dbReference>
<dbReference type="GO" id="GO:0005524">
    <property type="term" value="F:ATP binding"/>
    <property type="evidence" value="ECO:0007669"/>
    <property type="project" value="UniProtKB-KW"/>
</dbReference>
<dbReference type="SMART" id="SM00387">
    <property type="entry name" value="HATPase_c"/>
    <property type="match status" value="1"/>
</dbReference>
<dbReference type="Pfam" id="PF00672">
    <property type="entry name" value="HAMP"/>
    <property type="match status" value="1"/>
</dbReference>
<feature type="transmembrane region" description="Helical" evidence="14">
    <location>
        <begin position="169"/>
        <end position="191"/>
    </location>
</feature>
<keyword evidence="13 14" id="KW-0472">Membrane</keyword>
<dbReference type="InterPro" id="IPR005467">
    <property type="entry name" value="His_kinase_dom"/>
</dbReference>
<evidence type="ECO:0000256" key="7">
    <source>
        <dbReference type="ARBA" id="ARBA00022692"/>
    </source>
</evidence>
<gene>
    <name evidence="18" type="primary">phoR_2</name>
    <name evidence="17" type="synonym">phoR_1</name>
    <name evidence="18" type="ORF">ERS852395_02005</name>
    <name evidence="17" type="ORF">ERS852476_00140</name>
</gene>
<dbReference type="AlphaFoldDB" id="A0A174BYD7"/>
<dbReference type="SUPFAM" id="SSF55874">
    <property type="entry name" value="ATPase domain of HSP90 chaperone/DNA topoisomerase II/histidine kinase"/>
    <property type="match status" value="1"/>
</dbReference>
<keyword evidence="4" id="KW-1003">Cell membrane</keyword>
<dbReference type="PROSITE" id="PS50885">
    <property type="entry name" value="HAMP"/>
    <property type="match status" value="1"/>
</dbReference>
<dbReference type="PANTHER" id="PTHR45528:SF1">
    <property type="entry name" value="SENSOR HISTIDINE KINASE CPXA"/>
    <property type="match status" value="1"/>
</dbReference>
<dbReference type="PROSITE" id="PS50109">
    <property type="entry name" value="HIS_KIN"/>
    <property type="match status" value="1"/>
</dbReference>
<dbReference type="Proteomes" id="UP000095447">
    <property type="component" value="Unassembled WGS sequence"/>
</dbReference>
<keyword evidence="7 14" id="KW-0812">Transmembrane</keyword>
<dbReference type="CDD" id="cd00082">
    <property type="entry name" value="HisKA"/>
    <property type="match status" value="1"/>
</dbReference>
<dbReference type="PANTHER" id="PTHR45528">
    <property type="entry name" value="SENSOR HISTIDINE KINASE CPXA"/>
    <property type="match status" value="1"/>
</dbReference>
<dbReference type="Gene3D" id="6.10.340.10">
    <property type="match status" value="1"/>
</dbReference>
<dbReference type="RefSeq" id="WP_008705652.1">
    <property type="nucleotide sequence ID" value="NZ_CYZA01000009.1"/>
</dbReference>
<dbReference type="InterPro" id="IPR004358">
    <property type="entry name" value="Sig_transdc_His_kin-like_C"/>
</dbReference>
<dbReference type="Proteomes" id="UP000095645">
    <property type="component" value="Unassembled WGS sequence"/>
</dbReference>
<keyword evidence="6 18" id="KW-0808">Transferase</keyword>